<keyword evidence="8" id="KW-1185">Reference proteome</keyword>
<sequence>MPQVELLGLISTGNTSEPVHAYFTQYLTDQQVKRWESRSSQSYGSLQKIINEYLEPACSRLLHRLNRLRGYSLWNERYSELIDTNVIESCIDTAQLLLKRLVFYRISIDKVCLEFREFIKWVLHSESFPSLFVFPLLGSLFNLWIFCSNLVVEKLAEQNGGEYQNHPDAVAYDPWLVVSYIKTSFATDGLAEYFTVYPGIERTGNERGKCGINVISRSEWYTLTCKSM</sequence>
<proteinExistence type="predicted"/>
<comment type="caution">
    <text evidence="7">The sequence shown here is derived from an EMBL/GenBank/DDBJ whole genome shotgun (WGS) entry which is preliminary data.</text>
</comment>
<gene>
    <name evidence="7" type="ORF">BDA99DRAFT_436669</name>
</gene>
<dbReference type="PANTHER" id="PTHR13260:SF0">
    <property type="entry name" value="ANAPHASE-PROMOTING COMPLEX SUBUNIT 4"/>
    <property type="match status" value="1"/>
</dbReference>
<evidence type="ECO:0000256" key="2">
    <source>
        <dbReference type="ARBA" id="ARBA00022618"/>
    </source>
</evidence>
<dbReference type="Pfam" id="PF12896">
    <property type="entry name" value="ANAPC4"/>
    <property type="match status" value="1"/>
</dbReference>
<reference evidence="7" key="1">
    <citation type="journal article" date="2022" name="IScience">
        <title>Evolution of zygomycete secretomes and the origins of terrestrial fungal ecologies.</title>
        <authorList>
            <person name="Chang Y."/>
            <person name="Wang Y."/>
            <person name="Mondo S."/>
            <person name="Ahrendt S."/>
            <person name="Andreopoulos W."/>
            <person name="Barry K."/>
            <person name="Beard J."/>
            <person name="Benny G.L."/>
            <person name="Blankenship S."/>
            <person name="Bonito G."/>
            <person name="Cuomo C."/>
            <person name="Desiro A."/>
            <person name="Gervers K.A."/>
            <person name="Hundley H."/>
            <person name="Kuo A."/>
            <person name="LaButti K."/>
            <person name="Lang B.F."/>
            <person name="Lipzen A."/>
            <person name="O'Donnell K."/>
            <person name="Pangilinan J."/>
            <person name="Reynolds N."/>
            <person name="Sandor L."/>
            <person name="Smith M.E."/>
            <person name="Tsang A."/>
            <person name="Grigoriev I.V."/>
            <person name="Stajich J.E."/>
            <person name="Spatafora J.W."/>
        </authorList>
    </citation>
    <scope>NUCLEOTIDE SEQUENCE</scope>
    <source>
        <strain evidence="7">RSA 2281</strain>
    </source>
</reference>
<dbReference type="InterPro" id="IPR024790">
    <property type="entry name" value="APC4_long_dom"/>
</dbReference>
<evidence type="ECO:0000313" key="8">
    <source>
        <dbReference type="Proteomes" id="UP001209540"/>
    </source>
</evidence>
<reference evidence="7" key="2">
    <citation type="submission" date="2023-02" db="EMBL/GenBank/DDBJ databases">
        <authorList>
            <consortium name="DOE Joint Genome Institute"/>
            <person name="Mondo S.J."/>
            <person name="Chang Y."/>
            <person name="Wang Y."/>
            <person name="Ahrendt S."/>
            <person name="Andreopoulos W."/>
            <person name="Barry K."/>
            <person name="Beard J."/>
            <person name="Benny G.L."/>
            <person name="Blankenship S."/>
            <person name="Bonito G."/>
            <person name="Cuomo C."/>
            <person name="Desiro A."/>
            <person name="Gervers K.A."/>
            <person name="Hundley H."/>
            <person name="Kuo A."/>
            <person name="LaButti K."/>
            <person name="Lang B.F."/>
            <person name="Lipzen A."/>
            <person name="O'Donnell K."/>
            <person name="Pangilinan J."/>
            <person name="Reynolds N."/>
            <person name="Sandor L."/>
            <person name="Smith M.W."/>
            <person name="Tsang A."/>
            <person name="Grigoriev I.V."/>
            <person name="Stajich J.E."/>
            <person name="Spatafora J.W."/>
        </authorList>
    </citation>
    <scope>NUCLEOTIDE SEQUENCE</scope>
    <source>
        <strain evidence="7">RSA 2281</strain>
    </source>
</reference>
<dbReference type="GO" id="GO:0031145">
    <property type="term" value="P:anaphase-promoting complex-dependent catabolic process"/>
    <property type="evidence" value="ECO:0007669"/>
    <property type="project" value="InterPro"/>
</dbReference>
<dbReference type="AlphaFoldDB" id="A0AAD5KCL1"/>
<evidence type="ECO:0000313" key="7">
    <source>
        <dbReference type="EMBL" id="KAI9266927.1"/>
    </source>
</evidence>
<evidence type="ECO:0000256" key="4">
    <source>
        <dbReference type="ARBA" id="ARBA00022786"/>
    </source>
</evidence>
<name>A0AAD5KCL1_9FUNG</name>
<protein>
    <recommendedName>
        <fullName evidence="1">Anaphase-promoting complex subunit 4</fullName>
    </recommendedName>
</protein>
<evidence type="ECO:0000259" key="6">
    <source>
        <dbReference type="Pfam" id="PF12896"/>
    </source>
</evidence>
<keyword evidence="5" id="KW-0131">Cell cycle</keyword>
<evidence type="ECO:0000256" key="5">
    <source>
        <dbReference type="ARBA" id="ARBA00023306"/>
    </source>
</evidence>
<dbReference type="GO" id="GO:0005680">
    <property type="term" value="C:anaphase-promoting complex"/>
    <property type="evidence" value="ECO:0007669"/>
    <property type="project" value="InterPro"/>
</dbReference>
<dbReference type="EMBL" id="JAIXMP010000010">
    <property type="protein sequence ID" value="KAI9266927.1"/>
    <property type="molecule type" value="Genomic_DNA"/>
</dbReference>
<dbReference type="GO" id="GO:0051301">
    <property type="term" value="P:cell division"/>
    <property type="evidence" value="ECO:0007669"/>
    <property type="project" value="UniProtKB-KW"/>
</dbReference>
<dbReference type="InterPro" id="IPR024789">
    <property type="entry name" value="APC4"/>
</dbReference>
<dbReference type="GO" id="GO:0070979">
    <property type="term" value="P:protein K11-linked ubiquitination"/>
    <property type="evidence" value="ECO:0007669"/>
    <property type="project" value="TreeGrafter"/>
</dbReference>
<organism evidence="7 8">
    <name type="scientific">Phascolomyces articulosus</name>
    <dbReference type="NCBI Taxonomy" id="60185"/>
    <lineage>
        <taxon>Eukaryota</taxon>
        <taxon>Fungi</taxon>
        <taxon>Fungi incertae sedis</taxon>
        <taxon>Mucoromycota</taxon>
        <taxon>Mucoromycotina</taxon>
        <taxon>Mucoromycetes</taxon>
        <taxon>Mucorales</taxon>
        <taxon>Lichtheimiaceae</taxon>
        <taxon>Phascolomyces</taxon>
    </lineage>
</organism>
<evidence type="ECO:0000256" key="3">
    <source>
        <dbReference type="ARBA" id="ARBA00022776"/>
    </source>
</evidence>
<feature type="domain" description="Anaphase-promoting complex subunit 4 long" evidence="6">
    <location>
        <begin position="3"/>
        <end position="123"/>
    </location>
</feature>
<accession>A0AAD5KCL1</accession>
<dbReference type="PANTHER" id="PTHR13260">
    <property type="entry name" value="ANAPHASE PROMOTING COMPLEX SUBUNIT 4 APC4"/>
    <property type="match status" value="1"/>
</dbReference>
<dbReference type="GO" id="GO:0034399">
    <property type="term" value="C:nuclear periphery"/>
    <property type="evidence" value="ECO:0007669"/>
    <property type="project" value="TreeGrafter"/>
</dbReference>
<keyword evidence="3" id="KW-0498">Mitosis</keyword>
<dbReference type="Proteomes" id="UP001209540">
    <property type="component" value="Unassembled WGS sequence"/>
</dbReference>
<evidence type="ECO:0000256" key="1">
    <source>
        <dbReference type="ARBA" id="ARBA00016067"/>
    </source>
</evidence>
<keyword evidence="4" id="KW-0833">Ubl conjugation pathway</keyword>
<keyword evidence="2" id="KW-0132">Cell division</keyword>